<reference evidence="2 3" key="1">
    <citation type="journal article" date="2011" name="Stand. Genomic Sci.">
        <title>Non-contiguous finished genome sequence and contextual data of the filamentous soil bacterium Ktedonobacter racemifer type strain (SOSP1-21).</title>
        <authorList>
            <person name="Chang Y.J."/>
            <person name="Land M."/>
            <person name="Hauser L."/>
            <person name="Chertkov O."/>
            <person name="Del Rio T.G."/>
            <person name="Nolan M."/>
            <person name="Copeland A."/>
            <person name="Tice H."/>
            <person name="Cheng J.F."/>
            <person name="Lucas S."/>
            <person name="Han C."/>
            <person name="Goodwin L."/>
            <person name="Pitluck S."/>
            <person name="Ivanova N."/>
            <person name="Ovchinikova G."/>
            <person name="Pati A."/>
            <person name="Chen A."/>
            <person name="Palaniappan K."/>
            <person name="Mavromatis K."/>
            <person name="Liolios K."/>
            <person name="Brettin T."/>
            <person name="Fiebig A."/>
            <person name="Rohde M."/>
            <person name="Abt B."/>
            <person name="Goker M."/>
            <person name="Detter J.C."/>
            <person name="Woyke T."/>
            <person name="Bristow J."/>
            <person name="Eisen J.A."/>
            <person name="Markowitz V."/>
            <person name="Hugenholtz P."/>
            <person name="Kyrpides N.C."/>
            <person name="Klenk H.P."/>
            <person name="Lapidus A."/>
        </authorList>
    </citation>
    <scope>NUCLEOTIDE SEQUENCE [LARGE SCALE GENOMIC DNA]</scope>
    <source>
        <strain evidence="3">DSM 44963</strain>
    </source>
</reference>
<protein>
    <submittedName>
        <fullName evidence="2">Anaerobic C4-dicarboxylate transporter</fullName>
    </submittedName>
</protein>
<sequence length="77" mass="8801">MRVNFKITRMGVIREIFALALFTTVAVIGFGSSPLKAVILIICMEVIVHLVSFLQARAMNYQYQLARKRKKNNQPTM</sequence>
<accession>D6TYY3</accession>
<evidence type="ECO:0000256" key="1">
    <source>
        <dbReference type="SAM" id="Phobius"/>
    </source>
</evidence>
<keyword evidence="1" id="KW-1133">Transmembrane helix</keyword>
<evidence type="ECO:0000313" key="2">
    <source>
        <dbReference type="EMBL" id="EFH81773.1"/>
    </source>
</evidence>
<feature type="transmembrane region" description="Helical" evidence="1">
    <location>
        <begin position="37"/>
        <end position="59"/>
    </location>
</feature>
<keyword evidence="1" id="KW-0812">Transmembrane</keyword>
<dbReference type="AlphaFoldDB" id="D6TYY3"/>
<gene>
    <name evidence="2" type="ORF">Krac_2520</name>
</gene>
<organism evidence="2 3">
    <name type="scientific">Ktedonobacter racemifer DSM 44963</name>
    <dbReference type="NCBI Taxonomy" id="485913"/>
    <lineage>
        <taxon>Bacteria</taxon>
        <taxon>Bacillati</taxon>
        <taxon>Chloroflexota</taxon>
        <taxon>Ktedonobacteria</taxon>
        <taxon>Ktedonobacterales</taxon>
        <taxon>Ktedonobacteraceae</taxon>
        <taxon>Ktedonobacter</taxon>
    </lineage>
</organism>
<name>D6TYY3_KTERA</name>
<keyword evidence="1" id="KW-0472">Membrane</keyword>
<dbReference type="EMBL" id="ADVG01000004">
    <property type="protein sequence ID" value="EFH81773.1"/>
    <property type="molecule type" value="Genomic_DNA"/>
</dbReference>
<evidence type="ECO:0000313" key="3">
    <source>
        <dbReference type="Proteomes" id="UP000004508"/>
    </source>
</evidence>
<feature type="transmembrane region" description="Helical" evidence="1">
    <location>
        <begin position="12"/>
        <end position="31"/>
    </location>
</feature>
<comment type="caution">
    <text evidence="2">The sequence shown here is derived from an EMBL/GenBank/DDBJ whole genome shotgun (WGS) entry which is preliminary data.</text>
</comment>
<proteinExistence type="predicted"/>
<dbReference type="InParanoid" id="D6TYY3"/>
<dbReference type="Proteomes" id="UP000004508">
    <property type="component" value="Unassembled WGS sequence"/>
</dbReference>
<keyword evidence="3" id="KW-1185">Reference proteome</keyword>
<dbReference type="STRING" id="485913.Krac_2520"/>